<name>A0A6G1DKZ8_9ORYZ</name>
<evidence type="ECO:0000313" key="3">
    <source>
        <dbReference type="Proteomes" id="UP000479710"/>
    </source>
</evidence>
<feature type="region of interest" description="Disordered" evidence="1">
    <location>
        <begin position="138"/>
        <end position="165"/>
    </location>
</feature>
<protein>
    <submittedName>
        <fullName evidence="2">Uncharacterized protein</fullName>
    </submittedName>
</protein>
<dbReference type="EMBL" id="SPHZ02000006">
    <property type="protein sequence ID" value="KAF0913109.1"/>
    <property type="molecule type" value="Genomic_DNA"/>
</dbReference>
<keyword evidence="3" id="KW-1185">Reference proteome</keyword>
<organism evidence="2 3">
    <name type="scientific">Oryza meyeriana var. granulata</name>
    <dbReference type="NCBI Taxonomy" id="110450"/>
    <lineage>
        <taxon>Eukaryota</taxon>
        <taxon>Viridiplantae</taxon>
        <taxon>Streptophyta</taxon>
        <taxon>Embryophyta</taxon>
        <taxon>Tracheophyta</taxon>
        <taxon>Spermatophyta</taxon>
        <taxon>Magnoliopsida</taxon>
        <taxon>Liliopsida</taxon>
        <taxon>Poales</taxon>
        <taxon>Poaceae</taxon>
        <taxon>BOP clade</taxon>
        <taxon>Oryzoideae</taxon>
        <taxon>Oryzeae</taxon>
        <taxon>Oryzinae</taxon>
        <taxon>Oryza</taxon>
        <taxon>Oryza meyeriana</taxon>
    </lineage>
</organism>
<accession>A0A6G1DKZ8</accession>
<dbReference type="OrthoDB" id="755906at2759"/>
<dbReference type="InterPro" id="IPR036758">
    <property type="entry name" value="At5g01610-like"/>
</dbReference>
<proteinExistence type="predicted"/>
<feature type="compositionally biased region" description="Pro residues" evidence="1">
    <location>
        <begin position="152"/>
        <end position="161"/>
    </location>
</feature>
<dbReference type="PANTHER" id="PTHR31676:SF71">
    <property type="entry name" value="EXPRESSED PROTEIN"/>
    <property type="match status" value="1"/>
</dbReference>
<sequence>MPIIPIPNRSIWRVVTATAASAAYGSGFNVEKPAPWISLSVSLGDGGAPLTRLLVTASITDSMGDSSHNHGANASSSKWKGPAILSLKFKHKTEVFSPAVACSSSTEAPEAYSSVQRAKAQVLGFLYIRYSSAEKKRVKGEMEKNTSAEEPPAAPSSPPPHKNATLSEILPRYGLPPGVFPSSVTAFSLAANGSLTVDLPGPCYVHYEYLTYFEPRVTGVLRYGSLSDLSGVKVRRFLVWFDVVRVKVDLPPPPRFVYLDIGWITRKLPADEFESLHECEDSKKCRLSSALATAAAWFQGMEKGYDLVTTLHEVGYCSRRLECL</sequence>
<dbReference type="PANTHER" id="PTHR31676">
    <property type="entry name" value="T31J12.3 PROTEIN-RELATED"/>
    <property type="match status" value="1"/>
</dbReference>
<dbReference type="Proteomes" id="UP000479710">
    <property type="component" value="Unassembled WGS sequence"/>
</dbReference>
<feature type="compositionally biased region" description="Basic and acidic residues" evidence="1">
    <location>
        <begin position="138"/>
        <end position="147"/>
    </location>
</feature>
<dbReference type="InterPro" id="IPR007493">
    <property type="entry name" value="DUF538"/>
</dbReference>
<dbReference type="SUPFAM" id="SSF141562">
    <property type="entry name" value="At5g01610-like"/>
    <property type="match status" value="1"/>
</dbReference>
<comment type="caution">
    <text evidence="2">The sequence shown here is derived from an EMBL/GenBank/DDBJ whole genome shotgun (WGS) entry which is preliminary data.</text>
</comment>
<dbReference type="Pfam" id="PF04398">
    <property type="entry name" value="DUF538"/>
    <property type="match status" value="1"/>
</dbReference>
<evidence type="ECO:0000256" key="1">
    <source>
        <dbReference type="SAM" id="MobiDB-lite"/>
    </source>
</evidence>
<reference evidence="2 3" key="1">
    <citation type="submission" date="2019-11" db="EMBL/GenBank/DDBJ databases">
        <title>Whole genome sequence of Oryza granulata.</title>
        <authorList>
            <person name="Li W."/>
        </authorList>
    </citation>
    <scope>NUCLEOTIDE SEQUENCE [LARGE SCALE GENOMIC DNA]</scope>
    <source>
        <strain evidence="3">cv. Menghai</strain>
        <tissue evidence="2">Leaf</tissue>
    </source>
</reference>
<dbReference type="Gene3D" id="2.30.240.10">
    <property type="entry name" value="At5g01610-like"/>
    <property type="match status" value="1"/>
</dbReference>
<dbReference type="AlphaFoldDB" id="A0A6G1DKZ8"/>
<evidence type="ECO:0000313" key="2">
    <source>
        <dbReference type="EMBL" id="KAF0913109.1"/>
    </source>
</evidence>
<gene>
    <name evidence="2" type="ORF">E2562_020248</name>
</gene>